<sequence>ENSIRRACRSRNGKEAIVALGCVLEAKLLEPGQKMRKNETLPGKPYSAVHYECKVLENNDLVLVTSLHGEVADDEKNPCGEKKIGDVWNTDRFMQEVQGGRRQARREEECSHRRLRHSQGHEDARERVRVRGRLPHRMRQRRRRTHGVALRVHHQGG</sequence>
<evidence type="ECO:0000256" key="1">
    <source>
        <dbReference type="SAM" id="MobiDB-lite"/>
    </source>
</evidence>
<evidence type="ECO:0000313" key="2">
    <source>
        <dbReference type="EMBL" id="GMR49869.1"/>
    </source>
</evidence>
<evidence type="ECO:0000313" key="3">
    <source>
        <dbReference type="Proteomes" id="UP001328107"/>
    </source>
</evidence>
<feature type="region of interest" description="Disordered" evidence="1">
    <location>
        <begin position="102"/>
        <end position="125"/>
    </location>
</feature>
<accession>A0AAN5CT47</accession>
<protein>
    <submittedName>
        <fullName evidence="2">Uncharacterized protein</fullName>
    </submittedName>
</protein>
<gene>
    <name evidence="2" type="ORF">PMAYCL1PPCAC_20064</name>
</gene>
<proteinExistence type="predicted"/>
<organism evidence="2 3">
    <name type="scientific">Pristionchus mayeri</name>
    <dbReference type="NCBI Taxonomy" id="1317129"/>
    <lineage>
        <taxon>Eukaryota</taxon>
        <taxon>Metazoa</taxon>
        <taxon>Ecdysozoa</taxon>
        <taxon>Nematoda</taxon>
        <taxon>Chromadorea</taxon>
        <taxon>Rhabditida</taxon>
        <taxon>Rhabditina</taxon>
        <taxon>Diplogasteromorpha</taxon>
        <taxon>Diplogasteroidea</taxon>
        <taxon>Neodiplogasteridae</taxon>
        <taxon>Pristionchus</taxon>
    </lineage>
</organism>
<keyword evidence="3" id="KW-1185">Reference proteome</keyword>
<comment type="caution">
    <text evidence="2">The sequence shown here is derived from an EMBL/GenBank/DDBJ whole genome shotgun (WGS) entry which is preliminary data.</text>
</comment>
<dbReference type="AlphaFoldDB" id="A0AAN5CT47"/>
<dbReference type="EMBL" id="BTRK01000004">
    <property type="protein sequence ID" value="GMR49869.1"/>
    <property type="molecule type" value="Genomic_DNA"/>
</dbReference>
<dbReference type="Proteomes" id="UP001328107">
    <property type="component" value="Unassembled WGS sequence"/>
</dbReference>
<feature type="non-terminal residue" evidence="2">
    <location>
        <position position="157"/>
    </location>
</feature>
<reference evidence="3" key="1">
    <citation type="submission" date="2022-10" db="EMBL/GenBank/DDBJ databases">
        <title>Genome assembly of Pristionchus species.</title>
        <authorList>
            <person name="Yoshida K."/>
            <person name="Sommer R.J."/>
        </authorList>
    </citation>
    <scope>NUCLEOTIDE SEQUENCE [LARGE SCALE GENOMIC DNA]</scope>
    <source>
        <strain evidence="3">RS5460</strain>
    </source>
</reference>
<name>A0AAN5CT47_9BILA</name>
<feature type="region of interest" description="Disordered" evidence="1">
    <location>
        <begin position="138"/>
        <end position="157"/>
    </location>
</feature>
<feature type="non-terminal residue" evidence="2">
    <location>
        <position position="1"/>
    </location>
</feature>